<evidence type="ECO:0000313" key="3">
    <source>
        <dbReference type="EMBL" id="KAK3301859.1"/>
    </source>
</evidence>
<evidence type="ECO:0000313" key="4">
    <source>
        <dbReference type="Proteomes" id="UP001273166"/>
    </source>
</evidence>
<evidence type="ECO:0000259" key="2">
    <source>
        <dbReference type="Pfam" id="PF24883"/>
    </source>
</evidence>
<dbReference type="Pfam" id="PF24883">
    <property type="entry name" value="NPHP3_N"/>
    <property type="match status" value="1"/>
</dbReference>
<keyword evidence="1" id="KW-0677">Repeat</keyword>
<dbReference type="Proteomes" id="UP001273166">
    <property type="component" value="Unassembled WGS sequence"/>
</dbReference>
<dbReference type="GeneID" id="87882935"/>
<dbReference type="PANTHER" id="PTHR10039">
    <property type="entry name" value="AMELOGENIN"/>
    <property type="match status" value="1"/>
</dbReference>
<dbReference type="InterPro" id="IPR056884">
    <property type="entry name" value="NPHP3-like_N"/>
</dbReference>
<reference evidence="3" key="1">
    <citation type="journal article" date="2023" name="Mol. Phylogenet. Evol.">
        <title>Genome-scale phylogeny and comparative genomics of the fungal order Sordariales.</title>
        <authorList>
            <person name="Hensen N."/>
            <person name="Bonometti L."/>
            <person name="Westerberg I."/>
            <person name="Brannstrom I.O."/>
            <person name="Guillou S."/>
            <person name="Cros-Aarteil S."/>
            <person name="Calhoun S."/>
            <person name="Haridas S."/>
            <person name="Kuo A."/>
            <person name="Mondo S."/>
            <person name="Pangilinan J."/>
            <person name="Riley R."/>
            <person name="LaButti K."/>
            <person name="Andreopoulos B."/>
            <person name="Lipzen A."/>
            <person name="Chen C."/>
            <person name="Yan M."/>
            <person name="Daum C."/>
            <person name="Ng V."/>
            <person name="Clum A."/>
            <person name="Steindorff A."/>
            <person name="Ohm R.A."/>
            <person name="Martin F."/>
            <person name="Silar P."/>
            <person name="Natvig D.O."/>
            <person name="Lalanne C."/>
            <person name="Gautier V."/>
            <person name="Ament-Velasquez S.L."/>
            <person name="Kruys A."/>
            <person name="Hutchinson M.I."/>
            <person name="Powell A.J."/>
            <person name="Barry K."/>
            <person name="Miller A.N."/>
            <person name="Grigoriev I.V."/>
            <person name="Debuchy R."/>
            <person name="Gladieux P."/>
            <person name="Hiltunen Thoren M."/>
            <person name="Johannesson H."/>
        </authorList>
    </citation>
    <scope>NUCLEOTIDE SEQUENCE</scope>
    <source>
        <strain evidence="3">CBS 333.67</strain>
    </source>
</reference>
<proteinExistence type="predicted"/>
<evidence type="ECO:0000256" key="1">
    <source>
        <dbReference type="ARBA" id="ARBA00022737"/>
    </source>
</evidence>
<feature type="domain" description="Nephrocystin 3-like N-terminal" evidence="2">
    <location>
        <begin position="1"/>
        <end position="84"/>
    </location>
</feature>
<keyword evidence="4" id="KW-1185">Reference proteome</keyword>
<gene>
    <name evidence="3" type="ORF">B0T15DRAFT_325431</name>
</gene>
<reference evidence="3" key="2">
    <citation type="submission" date="2023-06" db="EMBL/GenBank/DDBJ databases">
        <authorList>
            <consortium name="Lawrence Berkeley National Laboratory"/>
            <person name="Mondo S.J."/>
            <person name="Hensen N."/>
            <person name="Bonometti L."/>
            <person name="Westerberg I."/>
            <person name="Brannstrom I.O."/>
            <person name="Guillou S."/>
            <person name="Cros-Aarteil S."/>
            <person name="Calhoun S."/>
            <person name="Haridas S."/>
            <person name="Kuo A."/>
            <person name="Pangilinan J."/>
            <person name="Riley R."/>
            <person name="Labutti K."/>
            <person name="Andreopoulos B."/>
            <person name="Lipzen A."/>
            <person name="Chen C."/>
            <person name="Yanf M."/>
            <person name="Daum C."/>
            <person name="Ng V."/>
            <person name="Clum A."/>
            <person name="Steindorff A."/>
            <person name="Ohm R."/>
            <person name="Martin F."/>
            <person name="Silar P."/>
            <person name="Natvig D."/>
            <person name="Lalanne C."/>
            <person name="Gautier V."/>
            <person name="Ament-Velasquez S.L."/>
            <person name="Kruys A."/>
            <person name="Hutchinson M.I."/>
            <person name="Powell A.J."/>
            <person name="Barry K."/>
            <person name="Miller A.N."/>
            <person name="Grigoriev I.V."/>
            <person name="Debuchy R."/>
            <person name="Gladieux P."/>
            <person name="Thoren M.H."/>
            <person name="Johannesson H."/>
        </authorList>
    </citation>
    <scope>NUCLEOTIDE SEQUENCE</scope>
    <source>
        <strain evidence="3">CBS 333.67</strain>
    </source>
</reference>
<sequence>MLLSLLSQSVSQDEVFLDSVYQRCIRTDQEKIQSLSLLRELAELVLAAHTTYFIFVDGLDECLGVPGEDFEKAQREVIDWLESLGRASGVSHGHEASVGDNEHCIWLLASAQRSSLLEERLSQWETIQLDSVDSHLNDIKVYVESESTQIQRKFHISIDARLDLTTRVLSTAKGMFLYAKVELGNLLNQYTVAFFKRELVEENFPKGMDQA</sequence>
<protein>
    <recommendedName>
        <fullName evidence="2">Nephrocystin 3-like N-terminal domain-containing protein</fullName>
    </recommendedName>
</protein>
<dbReference type="RefSeq" id="XP_062717639.1">
    <property type="nucleotide sequence ID" value="XM_062864106.1"/>
</dbReference>
<accession>A0AAJ0GKY8</accession>
<organism evidence="3 4">
    <name type="scientific">Chaetomium strumarium</name>
    <dbReference type="NCBI Taxonomy" id="1170767"/>
    <lineage>
        <taxon>Eukaryota</taxon>
        <taxon>Fungi</taxon>
        <taxon>Dikarya</taxon>
        <taxon>Ascomycota</taxon>
        <taxon>Pezizomycotina</taxon>
        <taxon>Sordariomycetes</taxon>
        <taxon>Sordariomycetidae</taxon>
        <taxon>Sordariales</taxon>
        <taxon>Chaetomiaceae</taxon>
        <taxon>Chaetomium</taxon>
    </lineage>
</organism>
<comment type="caution">
    <text evidence="3">The sequence shown here is derived from an EMBL/GenBank/DDBJ whole genome shotgun (WGS) entry which is preliminary data.</text>
</comment>
<name>A0AAJ0GKY8_9PEZI</name>
<dbReference type="EMBL" id="JAUDZG010000008">
    <property type="protein sequence ID" value="KAK3301859.1"/>
    <property type="molecule type" value="Genomic_DNA"/>
</dbReference>
<dbReference type="AlphaFoldDB" id="A0AAJ0GKY8"/>